<dbReference type="EMBL" id="MRVZ01000001">
    <property type="protein sequence ID" value="PAU27501.1"/>
    <property type="molecule type" value="Genomic_DNA"/>
</dbReference>
<accession>A0A2A2CIN0</accession>
<dbReference type="AlphaFoldDB" id="A0A2A2CIN0"/>
<evidence type="ECO:0000313" key="1">
    <source>
        <dbReference type="EMBL" id="PAU27501.1"/>
    </source>
</evidence>
<dbReference type="RefSeq" id="WP_040077442.1">
    <property type="nucleotide sequence ID" value="NZ_BFXV01000228.1"/>
</dbReference>
<sequence>MIDFERMSKEENIADVIAFLVRKEGGFGYPQMDRFFSRHNFSVIESGEFMRVFEQLCQAGIVVLGDKMLVKKGPNWKEPQFVSDKKYGIS</sequence>
<dbReference type="Proteomes" id="UP000218543">
    <property type="component" value="Unassembled WGS sequence"/>
</dbReference>
<evidence type="ECO:0000313" key="2">
    <source>
        <dbReference type="Proteomes" id="UP000218543"/>
    </source>
</evidence>
<protein>
    <submittedName>
        <fullName evidence="1">Uncharacterized protein</fullName>
    </submittedName>
</protein>
<gene>
    <name evidence="1" type="ORF">BTQ06_00020</name>
</gene>
<proteinExistence type="predicted"/>
<name>A0A2A2CIN0_ECOLX</name>
<comment type="caution">
    <text evidence="1">The sequence shown here is derived from an EMBL/GenBank/DDBJ whole genome shotgun (WGS) entry which is preliminary data.</text>
</comment>
<reference evidence="1 2" key="1">
    <citation type="submission" date="2016-12" db="EMBL/GenBank/DDBJ databases">
        <title>Real-Time Genomic Investigation Underlying the Public Health Response to a Shiga Toxin-Producing Escherichia Coli O26:H11 Outbreak in a Nursery.</title>
        <authorList>
            <person name="Ferdous M."/>
            <person name="Moran-Gilad J."/>
            <person name="Rossen J.W."/>
            <person name="Gdalevich M."/>
        </authorList>
    </citation>
    <scope>NUCLEOTIDE SEQUENCE [LARGE SCALE GENOMIC DNA]</scope>
    <source>
        <strain evidence="1 2">STEC 514-2</strain>
    </source>
</reference>
<organism evidence="1 2">
    <name type="scientific">Escherichia coli</name>
    <dbReference type="NCBI Taxonomy" id="562"/>
    <lineage>
        <taxon>Bacteria</taxon>
        <taxon>Pseudomonadati</taxon>
        <taxon>Pseudomonadota</taxon>
        <taxon>Gammaproteobacteria</taxon>
        <taxon>Enterobacterales</taxon>
        <taxon>Enterobacteriaceae</taxon>
        <taxon>Escherichia</taxon>
    </lineage>
</organism>